<dbReference type="SMART" id="SM00862">
    <property type="entry name" value="Trans_reg_C"/>
    <property type="match status" value="1"/>
</dbReference>
<dbReference type="PANTHER" id="PTHR48111:SF72">
    <property type="entry name" value="SENSORY TRANSDUCTION PROTEIN REGX3"/>
    <property type="match status" value="1"/>
</dbReference>
<dbReference type="SUPFAM" id="SSF52172">
    <property type="entry name" value="CheY-like"/>
    <property type="match status" value="1"/>
</dbReference>
<feature type="domain" description="OmpR/PhoB-type" evidence="9">
    <location>
        <begin position="126"/>
        <end position="222"/>
    </location>
</feature>
<dbReference type="InterPro" id="IPR016032">
    <property type="entry name" value="Sig_transdc_resp-reg_C-effctor"/>
</dbReference>
<dbReference type="InterPro" id="IPR039420">
    <property type="entry name" value="WalR-like"/>
</dbReference>
<evidence type="ECO:0000256" key="6">
    <source>
        <dbReference type="PROSITE-ProRule" id="PRU00169"/>
    </source>
</evidence>
<name>A0ABX0GWI3_9ACTN</name>
<dbReference type="InterPro" id="IPR001867">
    <property type="entry name" value="OmpR/PhoB-type_DNA-bd"/>
</dbReference>
<keyword evidence="1 6" id="KW-0597">Phosphoprotein</keyword>
<evidence type="ECO:0000256" key="7">
    <source>
        <dbReference type="PROSITE-ProRule" id="PRU01091"/>
    </source>
</evidence>
<evidence type="ECO:0000313" key="10">
    <source>
        <dbReference type="EMBL" id="NHC13623.1"/>
    </source>
</evidence>
<dbReference type="Pfam" id="PF00072">
    <property type="entry name" value="Response_reg"/>
    <property type="match status" value="1"/>
</dbReference>
<keyword evidence="11" id="KW-1185">Reference proteome</keyword>
<dbReference type="PANTHER" id="PTHR48111">
    <property type="entry name" value="REGULATOR OF RPOS"/>
    <property type="match status" value="1"/>
</dbReference>
<evidence type="ECO:0000256" key="5">
    <source>
        <dbReference type="ARBA" id="ARBA00041201"/>
    </source>
</evidence>
<protein>
    <recommendedName>
        <fullName evidence="5">Sensory transduction protein RegX3</fullName>
    </recommendedName>
</protein>
<dbReference type="InterPro" id="IPR011006">
    <property type="entry name" value="CheY-like_superfamily"/>
</dbReference>
<dbReference type="CDD" id="cd00383">
    <property type="entry name" value="trans_reg_C"/>
    <property type="match status" value="1"/>
</dbReference>
<evidence type="ECO:0000256" key="1">
    <source>
        <dbReference type="ARBA" id="ARBA00022553"/>
    </source>
</evidence>
<dbReference type="InterPro" id="IPR001789">
    <property type="entry name" value="Sig_transdc_resp-reg_receiver"/>
</dbReference>
<dbReference type="Proteomes" id="UP000800981">
    <property type="component" value="Unassembled WGS sequence"/>
</dbReference>
<dbReference type="PROSITE" id="PS50110">
    <property type="entry name" value="RESPONSE_REGULATORY"/>
    <property type="match status" value="1"/>
</dbReference>
<keyword evidence="2" id="KW-0805">Transcription regulation</keyword>
<feature type="DNA-binding region" description="OmpR/PhoB-type" evidence="7">
    <location>
        <begin position="126"/>
        <end position="222"/>
    </location>
</feature>
<reference evidence="10 11" key="1">
    <citation type="submission" date="2020-03" db="EMBL/GenBank/DDBJ databases">
        <title>Two novel Motilibacter sp.</title>
        <authorList>
            <person name="Liu S."/>
        </authorList>
    </citation>
    <scope>NUCLEOTIDE SEQUENCE [LARGE SCALE GENOMIC DNA]</scope>
    <source>
        <strain evidence="10 11">E257</strain>
    </source>
</reference>
<gene>
    <name evidence="10" type="ORF">G9H71_07490</name>
</gene>
<evidence type="ECO:0000256" key="3">
    <source>
        <dbReference type="ARBA" id="ARBA00023125"/>
    </source>
</evidence>
<comment type="caution">
    <text evidence="10">The sequence shown here is derived from an EMBL/GenBank/DDBJ whole genome shotgun (WGS) entry which is preliminary data.</text>
</comment>
<dbReference type="InterPro" id="IPR036388">
    <property type="entry name" value="WH-like_DNA-bd_sf"/>
</dbReference>
<feature type="modified residue" description="4-aspartylphosphate" evidence="6">
    <location>
        <position position="49"/>
    </location>
</feature>
<evidence type="ECO:0000259" key="9">
    <source>
        <dbReference type="PROSITE" id="PS51755"/>
    </source>
</evidence>
<evidence type="ECO:0000259" key="8">
    <source>
        <dbReference type="PROSITE" id="PS50110"/>
    </source>
</evidence>
<feature type="domain" description="Response regulatory" evidence="8">
    <location>
        <begin position="2"/>
        <end position="113"/>
    </location>
</feature>
<dbReference type="Gene3D" id="6.10.250.690">
    <property type="match status" value="1"/>
</dbReference>
<evidence type="ECO:0000313" key="11">
    <source>
        <dbReference type="Proteomes" id="UP000800981"/>
    </source>
</evidence>
<evidence type="ECO:0000256" key="2">
    <source>
        <dbReference type="ARBA" id="ARBA00023015"/>
    </source>
</evidence>
<sequence>MRVLVVEDDDRVAGALCTVLTRHGFVVRRACNGEQALSAGTDTDVVLLDLGLPDVDGFEVGERLRHLSDVPIIMVTARSEIADRLRGLSVGADDYLSKPYDLRELIARIHAVTRRASHAAVPAQRTGSVTFAGGIVLDFDTRTVRVEGREVLLTRKEFEVLAVLARSPGIAVRREQLMGAVWNTSWKGTERTLEVHVASLRAKLGVPEAIVTVRGVGYRVLA</sequence>
<proteinExistence type="predicted"/>
<keyword evidence="3 7" id="KW-0238">DNA-binding</keyword>
<keyword evidence="4" id="KW-0804">Transcription</keyword>
<dbReference type="Gene3D" id="1.10.10.10">
    <property type="entry name" value="Winged helix-like DNA-binding domain superfamily/Winged helix DNA-binding domain"/>
    <property type="match status" value="1"/>
</dbReference>
<dbReference type="Gene3D" id="3.40.50.2300">
    <property type="match status" value="1"/>
</dbReference>
<organism evidence="10 11">
    <name type="scientific">Motilibacter deserti</name>
    <dbReference type="NCBI Taxonomy" id="2714956"/>
    <lineage>
        <taxon>Bacteria</taxon>
        <taxon>Bacillati</taxon>
        <taxon>Actinomycetota</taxon>
        <taxon>Actinomycetes</taxon>
        <taxon>Motilibacterales</taxon>
        <taxon>Motilibacteraceae</taxon>
        <taxon>Motilibacter</taxon>
    </lineage>
</organism>
<dbReference type="SMART" id="SM00448">
    <property type="entry name" value="REC"/>
    <property type="match status" value="1"/>
</dbReference>
<dbReference type="PROSITE" id="PS51755">
    <property type="entry name" value="OMPR_PHOB"/>
    <property type="match status" value="1"/>
</dbReference>
<dbReference type="RefSeq" id="WP_166280598.1">
    <property type="nucleotide sequence ID" value="NZ_JAANNP010000002.1"/>
</dbReference>
<evidence type="ECO:0000256" key="4">
    <source>
        <dbReference type="ARBA" id="ARBA00023163"/>
    </source>
</evidence>
<dbReference type="SUPFAM" id="SSF46894">
    <property type="entry name" value="C-terminal effector domain of the bipartite response regulators"/>
    <property type="match status" value="1"/>
</dbReference>
<dbReference type="EMBL" id="JAANNP010000002">
    <property type="protein sequence ID" value="NHC13623.1"/>
    <property type="molecule type" value="Genomic_DNA"/>
</dbReference>
<dbReference type="Pfam" id="PF00486">
    <property type="entry name" value="Trans_reg_C"/>
    <property type="match status" value="1"/>
</dbReference>
<accession>A0ABX0GWI3</accession>